<protein>
    <submittedName>
        <fullName evidence="1">Uncharacterized protein</fullName>
    </submittedName>
</protein>
<comment type="caution">
    <text evidence="1">The sequence shown here is derived from an EMBL/GenBank/DDBJ whole genome shotgun (WGS) entry which is preliminary data.</text>
</comment>
<dbReference type="AlphaFoldDB" id="A0A8S9ZQI6"/>
<organism evidence="1 2">
    <name type="scientific">Meloidogyne graminicola</name>
    <dbReference type="NCBI Taxonomy" id="189291"/>
    <lineage>
        <taxon>Eukaryota</taxon>
        <taxon>Metazoa</taxon>
        <taxon>Ecdysozoa</taxon>
        <taxon>Nematoda</taxon>
        <taxon>Chromadorea</taxon>
        <taxon>Rhabditida</taxon>
        <taxon>Tylenchina</taxon>
        <taxon>Tylenchomorpha</taxon>
        <taxon>Tylenchoidea</taxon>
        <taxon>Meloidogynidae</taxon>
        <taxon>Meloidogyninae</taxon>
        <taxon>Meloidogyne</taxon>
    </lineage>
</organism>
<name>A0A8S9ZQI6_9BILA</name>
<dbReference type="EMBL" id="JABEBT010000039">
    <property type="protein sequence ID" value="KAF7635701.1"/>
    <property type="molecule type" value="Genomic_DNA"/>
</dbReference>
<proteinExistence type="predicted"/>
<accession>A0A8S9ZQI6</accession>
<gene>
    <name evidence="1" type="ORF">Mgra_00004944</name>
</gene>
<sequence length="103" mass="11751">MKQRYAPVSTDVNGYAECMLSTKNCCSSVKNGEMLEEMCCLCRKCKSSKCGRCNRRARFWIDVNFVEAAGRCCPSMWEIRMWYKNDVNAKAVGIQTRGKSKAK</sequence>
<reference evidence="1" key="1">
    <citation type="journal article" date="2020" name="Ecol. Evol.">
        <title>Genome structure and content of the rice root-knot nematode (Meloidogyne graminicola).</title>
        <authorList>
            <person name="Phan N.T."/>
            <person name="Danchin E.G.J."/>
            <person name="Klopp C."/>
            <person name="Perfus-Barbeoch L."/>
            <person name="Kozlowski D.K."/>
            <person name="Koutsovoulos G.D."/>
            <person name="Lopez-Roques C."/>
            <person name="Bouchez O."/>
            <person name="Zahm M."/>
            <person name="Besnard G."/>
            <person name="Bellafiore S."/>
        </authorList>
    </citation>
    <scope>NUCLEOTIDE SEQUENCE</scope>
    <source>
        <strain evidence="1">VN-18</strain>
    </source>
</reference>
<dbReference type="Proteomes" id="UP000605970">
    <property type="component" value="Unassembled WGS sequence"/>
</dbReference>
<evidence type="ECO:0000313" key="2">
    <source>
        <dbReference type="Proteomes" id="UP000605970"/>
    </source>
</evidence>
<keyword evidence="2" id="KW-1185">Reference proteome</keyword>
<evidence type="ECO:0000313" key="1">
    <source>
        <dbReference type="EMBL" id="KAF7635701.1"/>
    </source>
</evidence>